<accession>A0A0B7FMY5</accession>
<sequence length="89" mass="9887">MAKSETWGASAVGIRTIEQNVEVKTLVGLEEKYTFDEDAAAGPSERFVVISFHRFIIASDMMAIKPRQIGTTKLGGRQTRGYSDQHVQQ</sequence>
<dbReference type="EMBL" id="LN679102">
    <property type="protein sequence ID" value="CEL57532.1"/>
    <property type="molecule type" value="Genomic_DNA"/>
</dbReference>
<dbReference type="AlphaFoldDB" id="A0A0B7FMY5"/>
<proteinExistence type="predicted"/>
<keyword evidence="3" id="KW-1185">Reference proteome</keyword>
<organism evidence="2 3">
    <name type="scientific">Thanatephorus cucumeris (strain AG1-IB / isolate 7/3/14)</name>
    <name type="common">Lettuce bottom rot fungus</name>
    <name type="synonym">Rhizoctonia solani</name>
    <dbReference type="NCBI Taxonomy" id="1108050"/>
    <lineage>
        <taxon>Eukaryota</taxon>
        <taxon>Fungi</taxon>
        <taxon>Dikarya</taxon>
        <taxon>Basidiomycota</taxon>
        <taxon>Agaricomycotina</taxon>
        <taxon>Agaricomycetes</taxon>
        <taxon>Cantharellales</taxon>
        <taxon>Ceratobasidiaceae</taxon>
        <taxon>Rhizoctonia</taxon>
        <taxon>Rhizoctonia solani AG-1</taxon>
    </lineage>
</organism>
<evidence type="ECO:0000313" key="2">
    <source>
        <dbReference type="EMBL" id="CEL57532.1"/>
    </source>
</evidence>
<feature type="region of interest" description="Disordered" evidence="1">
    <location>
        <begin position="69"/>
        <end position="89"/>
    </location>
</feature>
<feature type="compositionally biased region" description="Polar residues" evidence="1">
    <location>
        <begin position="80"/>
        <end position="89"/>
    </location>
</feature>
<reference evidence="2 3" key="1">
    <citation type="submission" date="2014-11" db="EMBL/GenBank/DDBJ databases">
        <authorList>
            <person name="Wibberg Daniel"/>
        </authorList>
    </citation>
    <scope>NUCLEOTIDE SEQUENCE [LARGE SCALE GENOMIC DNA]</scope>
    <source>
        <strain evidence="2">Rhizoctonia solani AG1-IB 7/3/14</strain>
    </source>
</reference>
<gene>
    <name evidence="2" type="ORF">RSOLAG1IB_02274</name>
</gene>
<evidence type="ECO:0000256" key="1">
    <source>
        <dbReference type="SAM" id="MobiDB-lite"/>
    </source>
</evidence>
<name>A0A0B7FMY5_THACB</name>
<evidence type="ECO:0000313" key="3">
    <source>
        <dbReference type="Proteomes" id="UP000059188"/>
    </source>
</evidence>
<protein>
    <submittedName>
        <fullName evidence="2">Uncharacterized protein</fullName>
    </submittedName>
</protein>
<dbReference type="Proteomes" id="UP000059188">
    <property type="component" value="Unassembled WGS sequence"/>
</dbReference>